<organism evidence="1 2">
    <name type="scientific">Isoptericola luteus</name>
    <dbReference type="NCBI Taxonomy" id="2879484"/>
    <lineage>
        <taxon>Bacteria</taxon>
        <taxon>Bacillati</taxon>
        <taxon>Actinomycetota</taxon>
        <taxon>Actinomycetes</taxon>
        <taxon>Micrococcales</taxon>
        <taxon>Promicromonosporaceae</taxon>
        <taxon>Isoptericola</taxon>
    </lineage>
</organism>
<keyword evidence="2" id="KW-1185">Reference proteome</keyword>
<sequence length="92" mass="10592">MTKTDKALAKMRQSPTSIRFEELERVCVEFFGDPRQSGTSHQVYATPWRGDPRVNIQNKGGMAKAYQVRQVLDAIDKLKTMQDEDDSKEEEK</sequence>
<protein>
    <submittedName>
        <fullName evidence="1">Toxin HicA</fullName>
    </submittedName>
</protein>
<dbReference type="Proteomes" id="UP001319870">
    <property type="component" value="Unassembled WGS sequence"/>
</dbReference>
<dbReference type="EMBL" id="JAIXCQ010000018">
    <property type="protein sequence ID" value="MCA5895180.1"/>
    <property type="molecule type" value="Genomic_DNA"/>
</dbReference>
<reference evidence="1 2" key="1">
    <citation type="submission" date="2021-09" db="EMBL/GenBank/DDBJ databases">
        <title>Isoptericola luteus sp. nov., a novel bacterium isolated from Harbin, the capital city of Heilongjiang province.</title>
        <authorList>
            <person name="Li J."/>
        </authorList>
    </citation>
    <scope>NUCLEOTIDE SEQUENCE [LARGE SCALE GENOMIC DNA]</scope>
    <source>
        <strain evidence="1 2">NEAU-Y5</strain>
    </source>
</reference>
<dbReference type="RefSeq" id="WP_225566912.1">
    <property type="nucleotide sequence ID" value="NZ_JAIXCQ010000018.1"/>
</dbReference>
<gene>
    <name evidence="1" type="ORF">LEP48_17770</name>
</gene>
<accession>A0ABS7ZJH7</accession>
<comment type="caution">
    <text evidence="1">The sequence shown here is derived from an EMBL/GenBank/DDBJ whole genome shotgun (WGS) entry which is preliminary data.</text>
</comment>
<proteinExistence type="predicted"/>
<name>A0ABS7ZJH7_9MICO</name>
<evidence type="ECO:0000313" key="1">
    <source>
        <dbReference type="EMBL" id="MCA5895180.1"/>
    </source>
</evidence>
<evidence type="ECO:0000313" key="2">
    <source>
        <dbReference type="Proteomes" id="UP001319870"/>
    </source>
</evidence>